<reference evidence="2 3" key="1">
    <citation type="submission" date="2019-03" db="EMBL/GenBank/DDBJ databases">
        <title>Subsurface microbial communities from deep shales in Ohio and West Virginia, USA.</title>
        <authorList>
            <person name="Wrighton K."/>
        </authorList>
    </citation>
    <scope>NUCLEOTIDE SEQUENCE [LARGE SCALE GENOMIC DNA]</scope>
    <source>
        <strain evidence="2 3">MSL 6dP</strain>
    </source>
</reference>
<feature type="transmembrane region" description="Helical" evidence="1">
    <location>
        <begin position="105"/>
        <end position="122"/>
    </location>
</feature>
<dbReference type="AlphaFoldDB" id="A0A4R8GSK6"/>
<proteinExistence type="predicted"/>
<protein>
    <submittedName>
        <fullName evidence="2">Uncharacterized protein</fullName>
    </submittedName>
</protein>
<dbReference type="Proteomes" id="UP000295832">
    <property type="component" value="Unassembled WGS sequence"/>
</dbReference>
<feature type="transmembrane region" description="Helical" evidence="1">
    <location>
        <begin position="69"/>
        <end position="93"/>
    </location>
</feature>
<sequence>MNELLVPLGSILFLICSLAIIIGLINPNLVIWAGKKTRGQVLKYYGMTIIVIPIISGVINAVIKDGISVLFAFLILLCSLGIIIGLINPNLVIKKEGNKTRLMVLKYYGIVLIVLFIIFACMQ</sequence>
<dbReference type="RefSeq" id="WP_134117821.1">
    <property type="nucleotide sequence ID" value="NZ_SOEG01000024.1"/>
</dbReference>
<evidence type="ECO:0000256" key="1">
    <source>
        <dbReference type="SAM" id="Phobius"/>
    </source>
</evidence>
<accession>A0A4R8GSK6</accession>
<keyword evidence="1" id="KW-0472">Membrane</keyword>
<feature type="transmembrane region" description="Helical" evidence="1">
    <location>
        <begin position="6"/>
        <end position="32"/>
    </location>
</feature>
<keyword evidence="3" id="KW-1185">Reference proteome</keyword>
<comment type="caution">
    <text evidence="2">The sequence shown here is derived from an EMBL/GenBank/DDBJ whole genome shotgun (WGS) entry which is preliminary data.</text>
</comment>
<evidence type="ECO:0000313" key="3">
    <source>
        <dbReference type="Proteomes" id="UP000295832"/>
    </source>
</evidence>
<keyword evidence="1" id="KW-1133">Transmembrane helix</keyword>
<evidence type="ECO:0000313" key="2">
    <source>
        <dbReference type="EMBL" id="TDX48925.1"/>
    </source>
</evidence>
<gene>
    <name evidence="2" type="ORF">C7959_12436</name>
</gene>
<dbReference type="EMBL" id="SOEG01000024">
    <property type="protein sequence ID" value="TDX48925.1"/>
    <property type="molecule type" value="Genomic_DNA"/>
</dbReference>
<feature type="transmembrane region" description="Helical" evidence="1">
    <location>
        <begin position="44"/>
        <end position="63"/>
    </location>
</feature>
<organism evidence="2 3">
    <name type="scientific">Orenia marismortui</name>
    <dbReference type="NCBI Taxonomy" id="46469"/>
    <lineage>
        <taxon>Bacteria</taxon>
        <taxon>Bacillati</taxon>
        <taxon>Bacillota</taxon>
        <taxon>Clostridia</taxon>
        <taxon>Halanaerobiales</taxon>
        <taxon>Halobacteroidaceae</taxon>
        <taxon>Orenia</taxon>
    </lineage>
</organism>
<keyword evidence="1" id="KW-0812">Transmembrane</keyword>
<name>A0A4R8GSK6_9FIRM</name>